<dbReference type="InterPro" id="IPR005140">
    <property type="entry name" value="eRF1_Pelota-like_N"/>
</dbReference>
<dbReference type="AlphaFoldDB" id="A0A9D4UIV7"/>
<dbReference type="SMART" id="SM01194">
    <property type="entry name" value="eRF1_1"/>
    <property type="match status" value="1"/>
</dbReference>
<dbReference type="SUPFAM" id="SSF55315">
    <property type="entry name" value="L30e-like"/>
    <property type="match status" value="1"/>
</dbReference>
<evidence type="ECO:0000256" key="5">
    <source>
        <dbReference type="ARBA" id="ARBA00022723"/>
    </source>
</evidence>
<keyword evidence="5" id="KW-0479">Metal-binding</keyword>
<dbReference type="SUPFAM" id="SSF159065">
    <property type="entry name" value="Dom34/Pelota N-terminal domain-like"/>
    <property type="match status" value="1"/>
</dbReference>
<dbReference type="InterPro" id="IPR005142">
    <property type="entry name" value="eRF1_3"/>
</dbReference>
<comment type="similarity">
    <text evidence="3">Belongs to the eukaryotic release factor 1 family. Pelota subfamily.</text>
</comment>
<evidence type="ECO:0000259" key="6">
    <source>
        <dbReference type="SMART" id="SM01194"/>
    </source>
</evidence>
<dbReference type="GO" id="GO:0032790">
    <property type="term" value="P:ribosome disassembly"/>
    <property type="evidence" value="ECO:0007669"/>
    <property type="project" value="TreeGrafter"/>
</dbReference>
<dbReference type="Pfam" id="PF03465">
    <property type="entry name" value="eRF1_3"/>
    <property type="match status" value="1"/>
</dbReference>
<evidence type="ECO:0000313" key="7">
    <source>
        <dbReference type="EMBL" id="KAI5068690.1"/>
    </source>
</evidence>
<keyword evidence="4" id="KW-0963">Cytoplasm</keyword>
<accession>A0A9D4UIV7</accession>
<gene>
    <name evidence="7" type="ORF">GOP47_0017035</name>
</gene>
<name>A0A9D4UIV7_ADICA</name>
<dbReference type="Gene3D" id="3.30.1330.30">
    <property type="match status" value="1"/>
</dbReference>
<dbReference type="InterPro" id="IPR029064">
    <property type="entry name" value="Ribosomal_eL30-like_sf"/>
</dbReference>
<dbReference type="FunFam" id="3.30.1330.30:FF:000008">
    <property type="entry name" value="Protein pelota homolog"/>
    <property type="match status" value="1"/>
</dbReference>
<dbReference type="GO" id="GO:0070966">
    <property type="term" value="P:nuclear-transcribed mRNA catabolic process, no-go decay"/>
    <property type="evidence" value="ECO:0007669"/>
    <property type="project" value="InterPro"/>
</dbReference>
<dbReference type="Proteomes" id="UP000886520">
    <property type="component" value="Chromosome 16"/>
</dbReference>
<dbReference type="Gene3D" id="2.30.30.870">
    <property type="entry name" value="Pelota, domain A"/>
    <property type="match status" value="1"/>
</dbReference>
<dbReference type="OrthoDB" id="10249111at2759"/>
<evidence type="ECO:0000256" key="1">
    <source>
        <dbReference type="ARBA" id="ARBA00001968"/>
    </source>
</evidence>
<comment type="cofactor">
    <cofactor evidence="1">
        <name>a divalent metal cation</name>
        <dbReference type="ChEBI" id="CHEBI:60240"/>
    </cofactor>
</comment>
<dbReference type="GO" id="GO:0071025">
    <property type="term" value="P:RNA surveillance"/>
    <property type="evidence" value="ECO:0007669"/>
    <property type="project" value="InterPro"/>
</dbReference>
<dbReference type="GO" id="GO:0046872">
    <property type="term" value="F:metal ion binding"/>
    <property type="evidence" value="ECO:0007669"/>
    <property type="project" value="UniProtKB-KW"/>
</dbReference>
<evidence type="ECO:0000256" key="3">
    <source>
        <dbReference type="ARBA" id="ARBA00009504"/>
    </source>
</evidence>
<dbReference type="PANTHER" id="PTHR10853:SF0">
    <property type="entry name" value="PROTEIN PELOTA HOMOLOG"/>
    <property type="match status" value="1"/>
</dbReference>
<dbReference type="PANTHER" id="PTHR10853">
    <property type="entry name" value="PELOTA"/>
    <property type="match status" value="1"/>
</dbReference>
<dbReference type="InterPro" id="IPR058547">
    <property type="entry name" value="Pelota_N"/>
</dbReference>
<dbReference type="EMBL" id="JABFUD020000016">
    <property type="protein sequence ID" value="KAI5068690.1"/>
    <property type="molecule type" value="Genomic_DNA"/>
</dbReference>
<keyword evidence="8" id="KW-1185">Reference proteome</keyword>
<dbReference type="InterPro" id="IPR004405">
    <property type="entry name" value="TF_pelota"/>
</dbReference>
<dbReference type="GO" id="GO:0005737">
    <property type="term" value="C:cytoplasm"/>
    <property type="evidence" value="ECO:0007669"/>
    <property type="project" value="UniProtKB-SubCell"/>
</dbReference>
<dbReference type="FunFam" id="2.30.30.870:FF:000001">
    <property type="entry name" value="Protein pelota homolog"/>
    <property type="match status" value="1"/>
</dbReference>
<evidence type="ECO:0000313" key="8">
    <source>
        <dbReference type="Proteomes" id="UP000886520"/>
    </source>
</evidence>
<dbReference type="InterPro" id="IPR038069">
    <property type="entry name" value="Pelota/DOM34_N"/>
</dbReference>
<dbReference type="GO" id="GO:0070651">
    <property type="term" value="P:nonfunctional rRNA decay"/>
    <property type="evidence" value="ECO:0007669"/>
    <property type="project" value="TreeGrafter"/>
</dbReference>
<evidence type="ECO:0000256" key="2">
    <source>
        <dbReference type="ARBA" id="ARBA00004496"/>
    </source>
</evidence>
<protein>
    <recommendedName>
        <fullName evidence="6">eRF1/Pelota-like N-terminal domain-containing protein</fullName>
    </recommendedName>
</protein>
<comment type="caution">
    <text evidence="7">The sequence shown here is derived from an EMBL/GenBank/DDBJ whole genome shotgun (WGS) entry which is preliminary data.</text>
</comment>
<sequence>MKLLLKDLTPNGVVKLLPQNPQDLWSAYNLIAKGDRLSAPTNRKVQRDQRASGNSSCYREAPARRLHTTLKVEVDSSDYDNVANVLHVRGKTVDKHEFVKVGAYHTLDIEQQRPFSLQKDAWDTIAISILNAACDPTSAAIQEGFESVTTHKAKIVSTPIPQKHQKHPSKIMDTKAATTDQAKVLNEFFSMLSKDPSRVVYGPREVDVAHDLLAIQALLLTEELFQNANVGTRKKYANLVHSIKENRGEVHIFSSMQVSGEKLGQLSGIAAILRFPLPDLEDMDL</sequence>
<dbReference type="GO" id="GO:0070481">
    <property type="term" value="P:nuclear-transcribed mRNA catabolic process, non-stop decay"/>
    <property type="evidence" value="ECO:0007669"/>
    <property type="project" value="InterPro"/>
</dbReference>
<dbReference type="Pfam" id="PF26356">
    <property type="entry name" value="Pelota_N"/>
    <property type="match status" value="1"/>
</dbReference>
<proteinExistence type="inferred from homology"/>
<evidence type="ECO:0000256" key="4">
    <source>
        <dbReference type="ARBA" id="ARBA00022490"/>
    </source>
</evidence>
<feature type="domain" description="eRF1/Pelota-like N-terminal" evidence="6">
    <location>
        <begin position="1"/>
        <end position="135"/>
    </location>
</feature>
<reference evidence="7" key="1">
    <citation type="submission" date="2021-01" db="EMBL/GenBank/DDBJ databases">
        <title>Adiantum capillus-veneris genome.</title>
        <authorList>
            <person name="Fang Y."/>
            <person name="Liao Q."/>
        </authorList>
    </citation>
    <scope>NUCLEOTIDE SEQUENCE</scope>
    <source>
        <strain evidence="7">H3</strain>
        <tissue evidence="7">Leaf</tissue>
    </source>
</reference>
<organism evidence="7 8">
    <name type="scientific">Adiantum capillus-veneris</name>
    <name type="common">Maidenhair fern</name>
    <dbReference type="NCBI Taxonomy" id="13818"/>
    <lineage>
        <taxon>Eukaryota</taxon>
        <taxon>Viridiplantae</taxon>
        <taxon>Streptophyta</taxon>
        <taxon>Embryophyta</taxon>
        <taxon>Tracheophyta</taxon>
        <taxon>Polypodiopsida</taxon>
        <taxon>Polypodiidae</taxon>
        <taxon>Polypodiales</taxon>
        <taxon>Pteridineae</taxon>
        <taxon>Pteridaceae</taxon>
        <taxon>Vittarioideae</taxon>
        <taxon>Adiantum</taxon>
    </lineage>
</organism>
<comment type="subcellular location">
    <subcellularLocation>
        <location evidence="2">Cytoplasm</location>
    </subcellularLocation>
</comment>